<dbReference type="PANTHER" id="PTHR34071">
    <property type="entry name" value="5-NITROIMIDAZOLE ANTIBIOTICS RESISTANCE PROTEIN, NIMA-FAMILY-RELATED PROTEIN-RELATED"/>
    <property type="match status" value="1"/>
</dbReference>
<dbReference type="SUPFAM" id="SSF50475">
    <property type="entry name" value="FMN-binding split barrel"/>
    <property type="match status" value="1"/>
</dbReference>
<evidence type="ECO:0000313" key="2">
    <source>
        <dbReference type="Proteomes" id="UP000218327"/>
    </source>
</evidence>
<dbReference type="Pfam" id="PF12900">
    <property type="entry name" value="Pyridox_ox_2"/>
    <property type="match status" value="1"/>
</dbReference>
<dbReference type="InterPro" id="IPR024747">
    <property type="entry name" value="Pyridox_Oxase-rel"/>
</dbReference>
<dbReference type="Gene3D" id="2.30.110.10">
    <property type="entry name" value="Electron Transport, Fmn-binding Protein, Chain A"/>
    <property type="match status" value="1"/>
</dbReference>
<dbReference type="EMBL" id="NVVJ01000040">
    <property type="protein sequence ID" value="PCJ23377.1"/>
    <property type="molecule type" value="Genomic_DNA"/>
</dbReference>
<dbReference type="Proteomes" id="UP000218327">
    <property type="component" value="Unassembled WGS sequence"/>
</dbReference>
<dbReference type="PANTHER" id="PTHR34071:SF2">
    <property type="entry name" value="FLAVIN-NUCLEOTIDE-BINDING PROTEIN"/>
    <property type="match status" value="1"/>
</dbReference>
<accession>A0A2A5AVP4</accession>
<protein>
    <recommendedName>
        <fullName evidence="3">Flavin-nucleotide-binding protein</fullName>
    </recommendedName>
</protein>
<gene>
    <name evidence="1" type="ORF">COA96_12020</name>
</gene>
<sequence>MSNNQSLAPSNRTTIRQSADRAVYDLDTLKNIVDQAIIATVSIAVDNEPFVMPMAIARVGEYVYLHGLRTSRIMQHLAAGAPVCICVTHVDGIIVARSGMHCSANYRSVMIHGQGQSIEGEEKAKLLHEVVYRLIPGSEGDYRDHLKKELKATTLIRVPIEEGASKIRTGGPIDDKEDLSTPYWAGEIPVQQIYGEPIPSADLADDIAVPEYARHYKRPIAD</sequence>
<organism evidence="1 2">
    <name type="scientific">SAR86 cluster bacterium</name>
    <dbReference type="NCBI Taxonomy" id="2030880"/>
    <lineage>
        <taxon>Bacteria</taxon>
        <taxon>Pseudomonadati</taxon>
        <taxon>Pseudomonadota</taxon>
        <taxon>Gammaproteobacteria</taxon>
        <taxon>SAR86 cluster</taxon>
    </lineage>
</organism>
<dbReference type="AlphaFoldDB" id="A0A2A5AVP4"/>
<name>A0A2A5AVP4_9GAMM</name>
<evidence type="ECO:0008006" key="3">
    <source>
        <dbReference type="Google" id="ProtNLM"/>
    </source>
</evidence>
<dbReference type="InterPro" id="IPR012349">
    <property type="entry name" value="Split_barrel_FMN-bd"/>
</dbReference>
<evidence type="ECO:0000313" key="1">
    <source>
        <dbReference type="EMBL" id="PCJ23377.1"/>
    </source>
</evidence>
<proteinExistence type="predicted"/>
<reference evidence="2" key="1">
    <citation type="submission" date="2017-08" db="EMBL/GenBank/DDBJ databases">
        <title>A dynamic microbial community with high functional redundancy inhabits the cold, oxic subseafloor aquifer.</title>
        <authorList>
            <person name="Tully B.J."/>
            <person name="Wheat C.G."/>
            <person name="Glazer B.T."/>
            <person name="Huber J.A."/>
        </authorList>
    </citation>
    <scope>NUCLEOTIDE SEQUENCE [LARGE SCALE GENOMIC DNA]</scope>
</reference>
<comment type="caution">
    <text evidence="1">The sequence shown here is derived from an EMBL/GenBank/DDBJ whole genome shotgun (WGS) entry which is preliminary data.</text>
</comment>